<proteinExistence type="predicted"/>
<dbReference type="PANTHER" id="PTHR30037:SF4">
    <property type="entry name" value="DNA-3-METHYLADENINE GLYCOSYLASE I"/>
    <property type="match status" value="1"/>
</dbReference>
<accession>A0A4V3EAK2</accession>
<keyword evidence="1" id="KW-0862">Zinc</keyword>
<evidence type="ECO:0000313" key="3">
    <source>
        <dbReference type="Proteomes" id="UP000295344"/>
    </source>
</evidence>
<feature type="binding site" evidence="1">
    <location>
        <position position="14"/>
    </location>
    <ligand>
        <name>Zn(2+)</name>
        <dbReference type="ChEBI" id="CHEBI:29105"/>
    </ligand>
</feature>
<reference evidence="2 3" key="1">
    <citation type="submission" date="2019-03" db="EMBL/GenBank/DDBJ databases">
        <title>Genomic Encyclopedia of Archaeal and Bacterial Type Strains, Phase II (KMG-II): from individual species to whole genera.</title>
        <authorList>
            <person name="Goeker M."/>
        </authorList>
    </citation>
    <scope>NUCLEOTIDE SEQUENCE [LARGE SCALE GENOMIC DNA]</scope>
    <source>
        <strain evidence="2 3">DSM 24782</strain>
    </source>
</reference>
<keyword evidence="1" id="KW-0479">Metal-binding</keyword>
<dbReference type="GO" id="GO:0008725">
    <property type="term" value="F:DNA-3-methyladenine glycosylase activity"/>
    <property type="evidence" value="ECO:0007669"/>
    <property type="project" value="InterPro"/>
</dbReference>
<keyword evidence="3" id="KW-1185">Reference proteome</keyword>
<protein>
    <submittedName>
        <fullName evidence="2">DNA-3-methyladenine glycosylase I</fullName>
    </submittedName>
</protein>
<dbReference type="Proteomes" id="UP000295344">
    <property type="component" value="Unassembled WGS sequence"/>
</dbReference>
<dbReference type="Gene3D" id="1.10.340.30">
    <property type="entry name" value="Hypothetical protein, domain 2"/>
    <property type="match status" value="1"/>
</dbReference>
<dbReference type="PANTHER" id="PTHR30037">
    <property type="entry name" value="DNA-3-METHYLADENINE GLYCOSYLASE 1"/>
    <property type="match status" value="1"/>
</dbReference>
<gene>
    <name evidence="2" type="ORF">CLV52_2866</name>
</gene>
<dbReference type="EMBL" id="SOAM01000003">
    <property type="protein sequence ID" value="TDS75758.1"/>
    <property type="molecule type" value="Genomic_DNA"/>
</dbReference>
<sequence length="197" mass="21392">MMNAVTGPDGRARCAWATGDLYSAYHDDEWGVPLHGDRALYEKLTLEGFQSGLSWIVILRKRPAFREAFVGFDPAAVAAFGEDDVERLLQDAGIVRNRKKIEAAIDNARAVSALADRDGEGALDRLIWSFQPAAAAEHVPPADYTDIPAATSASKALAKALKREGLRFVGPTTIYALMQSAGVVDDHVAGCWRAEHR</sequence>
<feature type="binding site" evidence="1">
    <location>
        <position position="26"/>
    </location>
    <ligand>
        <name>Zn(2+)</name>
        <dbReference type="ChEBI" id="CHEBI:29105"/>
    </ligand>
</feature>
<evidence type="ECO:0000256" key="1">
    <source>
        <dbReference type="PIRSR" id="PIRSR605019-1"/>
    </source>
</evidence>
<dbReference type="SUPFAM" id="SSF48150">
    <property type="entry name" value="DNA-glycosylase"/>
    <property type="match status" value="1"/>
</dbReference>
<evidence type="ECO:0000313" key="2">
    <source>
        <dbReference type="EMBL" id="TDS75758.1"/>
    </source>
</evidence>
<dbReference type="Pfam" id="PF03352">
    <property type="entry name" value="Adenine_glyco"/>
    <property type="match status" value="1"/>
</dbReference>
<feature type="binding site" evidence="1">
    <location>
        <position position="187"/>
    </location>
    <ligand>
        <name>Zn(2+)</name>
        <dbReference type="ChEBI" id="CHEBI:29105"/>
    </ligand>
</feature>
<dbReference type="GO" id="GO:0006284">
    <property type="term" value="P:base-excision repair"/>
    <property type="evidence" value="ECO:0007669"/>
    <property type="project" value="InterPro"/>
</dbReference>
<comment type="caution">
    <text evidence="2">The sequence shown here is derived from an EMBL/GenBank/DDBJ whole genome shotgun (WGS) entry which is preliminary data.</text>
</comment>
<dbReference type="GO" id="GO:0046872">
    <property type="term" value="F:metal ion binding"/>
    <property type="evidence" value="ECO:0007669"/>
    <property type="project" value="UniProtKB-KW"/>
</dbReference>
<dbReference type="InterPro" id="IPR005019">
    <property type="entry name" value="Adenine_glyco"/>
</dbReference>
<dbReference type="AlphaFoldDB" id="A0A4V3EAK2"/>
<dbReference type="OrthoDB" id="9807664at2"/>
<name>A0A4V3EAK2_9MICO</name>
<dbReference type="InterPro" id="IPR052891">
    <property type="entry name" value="DNA-3mA_glycosylase"/>
</dbReference>
<dbReference type="RefSeq" id="WP_133767426.1">
    <property type="nucleotide sequence ID" value="NZ_BAAARP010000001.1"/>
</dbReference>
<organism evidence="2 3">
    <name type="scientific">Amnibacterium kyonggiense</name>
    <dbReference type="NCBI Taxonomy" id="595671"/>
    <lineage>
        <taxon>Bacteria</taxon>
        <taxon>Bacillati</taxon>
        <taxon>Actinomycetota</taxon>
        <taxon>Actinomycetes</taxon>
        <taxon>Micrococcales</taxon>
        <taxon>Microbacteriaceae</taxon>
        <taxon>Amnibacterium</taxon>
    </lineage>
</organism>
<feature type="binding site" evidence="1">
    <location>
        <position position="191"/>
    </location>
    <ligand>
        <name>Zn(2+)</name>
        <dbReference type="ChEBI" id="CHEBI:29105"/>
    </ligand>
</feature>
<dbReference type="InterPro" id="IPR011257">
    <property type="entry name" value="DNA_glycosylase"/>
</dbReference>